<feature type="compositionally biased region" description="Pro residues" evidence="1">
    <location>
        <begin position="1"/>
        <end position="14"/>
    </location>
</feature>
<comment type="caution">
    <text evidence="2">The sequence shown here is derived from an EMBL/GenBank/DDBJ whole genome shotgun (WGS) entry which is preliminary data.</text>
</comment>
<dbReference type="AlphaFoldDB" id="A0A699IRY1"/>
<accession>A0A699IRY1</accession>
<sequence length="626" mass="68527">MREPTPDSPRPLSHPPRTEEVGPTTFTRPPSLTRHTHVHEDISEGGGAFVSSPQCIYRVTTLENELGVTKKVLGGAVLKLVTRVKWLERLLQQRKRILVLSGSEGEDTTPTEQDIDLEALYTLARTSLGGESSDTPAGHDAAEVPADTSMPFRRPSTTQRRLRKPFSSSPSAHVLENVPAGAGISAAATTIPAGSSMDAAVHFTAAPLSSIPIAADKGKVPIVDDSIPADLLSKQERVLKNLYDSQLGEELAKKIHAKQEAKFSKQQEELAQKAQAERVASPTAHGPGLSDQRRRELDAAQLIYTEADCVELLAKIATNSALSKLLLGDDVTKDNMTERLGMLLMRKRRELAEQSRVKPMTKIQQRDYMRDFVKNNSASVRSTFRPKPTLDAPTAKRANPGAPQVPAASTQVPADVLAAPSFAANVSVSAATIPVVPAAESRLAETPTASVHVPVEHSVAASSPSSSRRRRKHIAKKRVTPIVDIADAALIKFDSDSGSDDDPLPYAPYAGWKMVPSPLGDVNNVYQREDPDTFALLLWGDLHVLFQSLDDEDAHDFWRNQDSWRIRSWRLYPRAQVHILETVDRRVIYMFVDVSYPLTVATLERMLKHGLEVPKLLVGGDLTMAE</sequence>
<protein>
    <recommendedName>
        <fullName evidence="3">Aminoacyl-tRNA synthetase, class 1a, anticodon-binding</fullName>
    </recommendedName>
</protein>
<dbReference type="EMBL" id="BKCJ010327162">
    <property type="protein sequence ID" value="GEZ81406.1"/>
    <property type="molecule type" value="Genomic_DNA"/>
</dbReference>
<evidence type="ECO:0000256" key="1">
    <source>
        <dbReference type="SAM" id="MobiDB-lite"/>
    </source>
</evidence>
<feature type="region of interest" description="Disordered" evidence="1">
    <location>
        <begin position="382"/>
        <end position="407"/>
    </location>
</feature>
<organism evidence="2">
    <name type="scientific">Tanacetum cinerariifolium</name>
    <name type="common">Dalmatian daisy</name>
    <name type="synonym">Chrysanthemum cinerariifolium</name>
    <dbReference type="NCBI Taxonomy" id="118510"/>
    <lineage>
        <taxon>Eukaryota</taxon>
        <taxon>Viridiplantae</taxon>
        <taxon>Streptophyta</taxon>
        <taxon>Embryophyta</taxon>
        <taxon>Tracheophyta</taxon>
        <taxon>Spermatophyta</taxon>
        <taxon>Magnoliopsida</taxon>
        <taxon>eudicotyledons</taxon>
        <taxon>Gunneridae</taxon>
        <taxon>Pentapetalae</taxon>
        <taxon>asterids</taxon>
        <taxon>campanulids</taxon>
        <taxon>Asterales</taxon>
        <taxon>Asteraceae</taxon>
        <taxon>Asteroideae</taxon>
        <taxon>Anthemideae</taxon>
        <taxon>Anthemidinae</taxon>
        <taxon>Tanacetum</taxon>
    </lineage>
</organism>
<name>A0A699IRY1_TANCI</name>
<reference evidence="2" key="1">
    <citation type="journal article" date="2019" name="Sci. Rep.">
        <title>Draft genome of Tanacetum cinerariifolium, the natural source of mosquito coil.</title>
        <authorList>
            <person name="Yamashiro T."/>
            <person name="Shiraishi A."/>
            <person name="Satake H."/>
            <person name="Nakayama K."/>
        </authorList>
    </citation>
    <scope>NUCLEOTIDE SEQUENCE</scope>
</reference>
<feature type="region of interest" description="Disordered" evidence="1">
    <location>
        <begin position="128"/>
        <end position="174"/>
    </location>
</feature>
<feature type="region of interest" description="Disordered" evidence="1">
    <location>
        <begin position="446"/>
        <end position="473"/>
    </location>
</feature>
<feature type="region of interest" description="Disordered" evidence="1">
    <location>
        <begin position="265"/>
        <end position="292"/>
    </location>
</feature>
<evidence type="ECO:0008006" key="3">
    <source>
        <dbReference type="Google" id="ProtNLM"/>
    </source>
</evidence>
<evidence type="ECO:0000313" key="2">
    <source>
        <dbReference type="EMBL" id="GEZ81406.1"/>
    </source>
</evidence>
<feature type="region of interest" description="Disordered" evidence="1">
    <location>
        <begin position="1"/>
        <end position="32"/>
    </location>
</feature>
<gene>
    <name evidence="2" type="ORF">Tci_553379</name>
</gene>
<proteinExistence type="predicted"/>
<feature type="compositionally biased region" description="Low complexity" evidence="1">
    <location>
        <begin position="450"/>
        <end position="466"/>
    </location>
</feature>